<feature type="transmembrane region" description="Helical" evidence="1">
    <location>
        <begin position="41"/>
        <end position="59"/>
    </location>
</feature>
<organism evidence="2 3">
    <name type="scientific">Serendipita vermifera MAFF 305830</name>
    <dbReference type="NCBI Taxonomy" id="933852"/>
    <lineage>
        <taxon>Eukaryota</taxon>
        <taxon>Fungi</taxon>
        <taxon>Dikarya</taxon>
        <taxon>Basidiomycota</taxon>
        <taxon>Agaricomycotina</taxon>
        <taxon>Agaricomycetes</taxon>
        <taxon>Sebacinales</taxon>
        <taxon>Serendipitaceae</taxon>
        <taxon>Serendipita</taxon>
    </lineage>
</organism>
<keyword evidence="3" id="KW-1185">Reference proteome</keyword>
<name>A0A0C3BIJ7_SERVB</name>
<evidence type="ECO:0000313" key="3">
    <source>
        <dbReference type="Proteomes" id="UP000054097"/>
    </source>
</evidence>
<gene>
    <name evidence="2" type="ORF">M408DRAFT_257753</name>
</gene>
<sequence length="112" mass="12399">MSPGVYDVLTPKPKNVGSVPQHIHSICMFCGASHRHRTHSFFALHTLLIIIAGIHTRHIRLDVAILTWINGLAPVALASALRLLLSCTYGVMLRCHYLVALLLKNKKTTPLI</sequence>
<dbReference type="AlphaFoldDB" id="A0A0C3BIJ7"/>
<proteinExistence type="predicted"/>
<protein>
    <submittedName>
        <fullName evidence="2">Uncharacterized protein</fullName>
    </submittedName>
</protein>
<accession>A0A0C3BIJ7</accession>
<dbReference type="Proteomes" id="UP000054097">
    <property type="component" value="Unassembled WGS sequence"/>
</dbReference>
<reference evidence="2 3" key="1">
    <citation type="submission" date="2014-04" db="EMBL/GenBank/DDBJ databases">
        <authorList>
            <consortium name="DOE Joint Genome Institute"/>
            <person name="Kuo A."/>
            <person name="Zuccaro A."/>
            <person name="Kohler A."/>
            <person name="Nagy L.G."/>
            <person name="Floudas D."/>
            <person name="Copeland A."/>
            <person name="Barry K.W."/>
            <person name="Cichocki N."/>
            <person name="Veneault-Fourrey C."/>
            <person name="LaButti K."/>
            <person name="Lindquist E.A."/>
            <person name="Lipzen A."/>
            <person name="Lundell T."/>
            <person name="Morin E."/>
            <person name="Murat C."/>
            <person name="Sun H."/>
            <person name="Tunlid A."/>
            <person name="Henrissat B."/>
            <person name="Grigoriev I.V."/>
            <person name="Hibbett D.S."/>
            <person name="Martin F."/>
            <person name="Nordberg H.P."/>
            <person name="Cantor M.N."/>
            <person name="Hua S.X."/>
        </authorList>
    </citation>
    <scope>NUCLEOTIDE SEQUENCE [LARGE SCALE GENOMIC DNA]</scope>
    <source>
        <strain evidence="2 3">MAFF 305830</strain>
    </source>
</reference>
<keyword evidence="1" id="KW-0472">Membrane</keyword>
<dbReference type="HOGENOM" id="CLU_2147419_0_0_1"/>
<evidence type="ECO:0000313" key="2">
    <source>
        <dbReference type="EMBL" id="KIM31331.1"/>
    </source>
</evidence>
<keyword evidence="1" id="KW-1133">Transmembrane helix</keyword>
<reference evidence="3" key="2">
    <citation type="submission" date="2015-01" db="EMBL/GenBank/DDBJ databases">
        <title>Evolutionary Origins and Diversification of the Mycorrhizal Mutualists.</title>
        <authorList>
            <consortium name="DOE Joint Genome Institute"/>
            <consortium name="Mycorrhizal Genomics Consortium"/>
            <person name="Kohler A."/>
            <person name="Kuo A."/>
            <person name="Nagy L.G."/>
            <person name="Floudas D."/>
            <person name="Copeland A."/>
            <person name="Barry K.W."/>
            <person name="Cichocki N."/>
            <person name="Veneault-Fourrey C."/>
            <person name="LaButti K."/>
            <person name="Lindquist E.A."/>
            <person name="Lipzen A."/>
            <person name="Lundell T."/>
            <person name="Morin E."/>
            <person name="Murat C."/>
            <person name="Riley R."/>
            <person name="Ohm R."/>
            <person name="Sun H."/>
            <person name="Tunlid A."/>
            <person name="Henrissat B."/>
            <person name="Grigoriev I.V."/>
            <person name="Hibbett D.S."/>
            <person name="Martin F."/>
        </authorList>
    </citation>
    <scope>NUCLEOTIDE SEQUENCE [LARGE SCALE GENOMIC DNA]</scope>
    <source>
        <strain evidence="3">MAFF 305830</strain>
    </source>
</reference>
<feature type="transmembrane region" description="Helical" evidence="1">
    <location>
        <begin position="65"/>
        <end position="85"/>
    </location>
</feature>
<evidence type="ECO:0000256" key="1">
    <source>
        <dbReference type="SAM" id="Phobius"/>
    </source>
</evidence>
<keyword evidence="1" id="KW-0812">Transmembrane</keyword>
<dbReference type="EMBL" id="KN824282">
    <property type="protein sequence ID" value="KIM31331.1"/>
    <property type="molecule type" value="Genomic_DNA"/>
</dbReference>